<evidence type="ECO:0000313" key="4">
    <source>
        <dbReference type="EMBL" id="MBE3638424.1"/>
    </source>
</evidence>
<protein>
    <submittedName>
        <fullName evidence="4">PRC-barrel domain-containing protein</fullName>
    </submittedName>
</protein>
<keyword evidence="5" id="KW-1185">Reference proteome</keyword>
<dbReference type="AlphaFoldDB" id="A0A8J6Z607"/>
<feature type="chain" id="PRO_5035325490" evidence="2">
    <location>
        <begin position="24"/>
        <end position="416"/>
    </location>
</feature>
<evidence type="ECO:0000313" key="5">
    <source>
        <dbReference type="Proteomes" id="UP000609121"/>
    </source>
</evidence>
<proteinExistence type="predicted"/>
<dbReference type="Pfam" id="PF05239">
    <property type="entry name" value="PRC"/>
    <property type="match status" value="2"/>
</dbReference>
<accession>A0A8J6Z607</accession>
<dbReference type="EMBL" id="JACVXA010000022">
    <property type="protein sequence ID" value="MBE3638424.1"/>
    <property type="molecule type" value="Genomic_DNA"/>
</dbReference>
<evidence type="ECO:0000256" key="1">
    <source>
        <dbReference type="SAM" id="MobiDB-lite"/>
    </source>
</evidence>
<evidence type="ECO:0000259" key="3">
    <source>
        <dbReference type="Pfam" id="PF05239"/>
    </source>
</evidence>
<dbReference type="InterPro" id="IPR011033">
    <property type="entry name" value="PRC_barrel-like_sf"/>
</dbReference>
<sequence length="416" mass="42709">MTKFTVASTALALVLAAPLSAQTADEMSGFAYNPTGEEVRASQFIGARLYSQEPEDTAAAQDPAAAPMGTGNEDPAAATGTGTEDPAADQVAADAGTPADPRDNYTDVGEIGDVLMNQDGEIEAILVDVGGFLGIGEKEVAVSMDKLQFMPDGENGEDWFVVFESTRQTLENAPAYEDPDEREGMDAADAGTTAVPESENGATGVVPQDQAAAVGEQSGDAAWSEEETAQGDADAMMEQAGDETAEAARSAQTGMEGAAEEAEAALDDAADSMGEAADNAGDAVAGAATGAAATAGQEMQEAGQELEQAATNGDVAQGEAYSEADTATLSAEQLQGARVFDLNDKRIGEVHEAAMSADGKVEGAIVDVGGFLGLGEKRVQLGFDQLNIEKLDGGDELRIQVNATEDELKQMPEYEG</sequence>
<feature type="domain" description="PRC-barrel" evidence="3">
    <location>
        <begin position="106"/>
        <end position="165"/>
    </location>
</feature>
<feature type="compositionally biased region" description="Acidic residues" evidence="1">
    <location>
        <begin position="258"/>
        <end position="270"/>
    </location>
</feature>
<dbReference type="PANTHER" id="PTHR36505:SF1">
    <property type="entry name" value="BLR1072 PROTEIN"/>
    <property type="match status" value="1"/>
</dbReference>
<dbReference type="PANTHER" id="PTHR36505">
    <property type="entry name" value="BLR1072 PROTEIN"/>
    <property type="match status" value="1"/>
</dbReference>
<reference evidence="4" key="1">
    <citation type="submission" date="2020-09" db="EMBL/GenBank/DDBJ databases">
        <title>A novel bacterium of genus Mangrovicoccus, isolated from South China Sea.</title>
        <authorList>
            <person name="Huang H."/>
            <person name="Mo K."/>
            <person name="Hu Y."/>
        </authorList>
    </citation>
    <scope>NUCLEOTIDE SEQUENCE</scope>
    <source>
        <strain evidence="4">HB182678</strain>
    </source>
</reference>
<feature type="region of interest" description="Disordered" evidence="1">
    <location>
        <begin position="171"/>
        <end position="281"/>
    </location>
</feature>
<feature type="compositionally biased region" description="Low complexity" evidence="1">
    <location>
        <begin position="58"/>
        <end position="67"/>
    </location>
</feature>
<evidence type="ECO:0000256" key="2">
    <source>
        <dbReference type="SAM" id="SignalP"/>
    </source>
</evidence>
<comment type="caution">
    <text evidence="4">The sequence shown here is derived from an EMBL/GenBank/DDBJ whole genome shotgun (WGS) entry which is preliminary data.</text>
</comment>
<dbReference type="InterPro" id="IPR027275">
    <property type="entry name" value="PRC-brl_dom"/>
</dbReference>
<name>A0A8J6Z607_9RHOB</name>
<dbReference type="Gene3D" id="2.30.30.240">
    <property type="entry name" value="PRC-barrel domain"/>
    <property type="match status" value="2"/>
</dbReference>
<feature type="domain" description="PRC-barrel" evidence="3">
    <location>
        <begin position="330"/>
        <end position="390"/>
    </location>
</feature>
<organism evidence="4 5">
    <name type="scientific">Mangrovicoccus algicola</name>
    <dbReference type="NCBI Taxonomy" id="2771008"/>
    <lineage>
        <taxon>Bacteria</taxon>
        <taxon>Pseudomonadati</taxon>
        <taxon>Pseudomonadota</taxon>
        <taxon>Alphaproteobacteria</taxon>
        <taxon>Rhodobacterales</taxon>
        <taxon>Paracoccaceae</taxon>
        <taxon>Mangrovicoccus</taxon>
    </lineage>
</organism>
<dbReference type="Proteomes" id="UP000609121">
    <property type="component" value="Unassembled WGS sequence"/>
</dbReference>
<feature type="signal peptide" evidence="2">
    <location>
        <begin position="1"/>
        <end position="23"/>
    </location>
</feature>
<dbReference type="SUPFAM" id="SSF50346">
    <property type="entry name" value="PRC-barrel domain"/>
    <property type="match status" value="2"/>
</dbReference>
<dbReference type="RefSeq" id="WP_193182012.1">
    <property type="nucleotide sequence ID" value="NZ_JACVXA010000022.1"/>
</dbReference>
<keyword evidence="2" id="KW-0732">Signal</keyword>
<gene>
    <name evidence="4" type="ORF">ICN82_09445</name>
</gene>
<feature type="region of interest" description="Disordered" evidence="1">
    <location>
        <begin position="53"/>
        <end position="104"/>
    </location>
</feature>